<sequence length="65" mass="7605">MSSLSGIFTINPSWQPKLWERVRPNPSANWYLFDGQTSNNVSKRFLDSVDEAEFDETFLLGRPRR</sequence>
<comment type="caution">
    <text evidence="1">The sequence shown here is derived from an EMBL/GenBank/DDBJ whole genome shotgun (WGS) entry which is preliminary data.</text>
</comment>
<dbReference type="Proteomes" id="UP000009882">
    <property type="component" value="Unassembled WGS sequence"/>
</dbReference>
<evidence type="ECO:0000313" key="2">
    <source>
        <dbReference type="Proteomes" id="UP000009882"/>
    </source>
</evidence>
<proteinExistence type="predicted"/>
<dbReference type="InParanoid" id="K9FD82"/>
<dbReference type="STRING" id="1170229.K9FD82"/>
<protein>
    <submittedName>
        <fullName evidence="1">Uncharacterized protein</fullName>
    </submittedName>
</protein>
<accession>K9FD82</accession>
<dbReference type="EMBL" id="AKCT01000266">
    <property type="protein sequence ID" value="EKV07199.1"/>
    <property type="molecule type" value="Genomic_DNA"/>
</dbReference>
<reference evidence="2" key="1">
    <citation type="journal article" date="2012" name="BMC Genomics">
        <title>Genome sequence of the necrotrophic fungus Penicillium digitatum, the main postharvest pathogen of citrus.</title>
        <authorList>
            <person name="Marcet-Houben M."/>
            <person name="Ballester A.-R."/>
            <person name="de la Fuente B."/>
            <person name="Harries E."/>
            <person name="Marcos J.F."/>
            <person name="Gonzalez-Candelas L."/>
            <person name="Gabaldon T."/>
        </authorList>
    </citation>
    <scope>NUCLEOTIDE SEQUENCE [LARGE SCALE GENOMIC DNA]</scope>
    <source>
        <strain evidence="2">PHI26 / CECT 20796</strain>
    </source>
</reference>
<evidence type="ECO:0000313" key="1">
    <source>
        <dbReference type="EMBL" id="EKV07199.1"/>
    </source>
</evidence>
<dbReference type="OrthoDB" id="1928087at2759"/>
<name>K9FD82_PEND2</name>
<dbReference type="AlphaFoldDB" id="K9FD82"/>
<gene>
    <name evidence="1" type="ORF">PDIG_74730</name>
</gene>
<dbReference type="HOGENOM" id="CLU_2850397_0_0_1"/>
<organism evidence="1 2">
    <name type="scientific">Penicillium digitatum (strain PHI26 / CECT 20796)</name>
    <name type="common">Green mold</name>
    <dbReference type="NCBI Taxonomy" id="1170229"/>
    <lineage>
        <taxon>Eukaryota</taxon>
        <taxon>Fungi</taxon>
        <taxon>Dikarya</taxon>
        <taxon>Ascomycota</taxon>
        <taxon>Pezizomycotina</taxon>
        <taxon>Eurotiomycetes</taxon>
        <taxon>Eurotiomycetidae</taxon>
        <taxon>Eurotiales</taxon>
        <taxon>Aspergillaceae</taxon>
        <taxon>Penicillium</taxon>
    </lineage>
</organism>
<keyword evidence="2" id="KW-1185">Reference proteome</keyword>